<accession>A0A6M3JN01</accession>
<gene>
    <name evidence="1" type="ORF">MM415A03136_0008</name>
</gene>
<reference evidence="1" key="1">
    <citation type="submission" date="2020-03" db="EMBL/GenBank/DDBJ databases">
        <title>The deep terrestrial virosphere.</title>
        <authorList>
            <person name="Holmfeldt K."/>
            <person name="Nilsson E."/>
            <person name="Simone D."/>
            <person name="Lopez-Fernandez M."/>
            <person name="Wu X."/>
            <person name="de Brujin I."/>
            <person name="Lundin D."/>
            <person name="Andersson A."/>
            <person name="Bertilsson S."/>
            <person name="Dopson M."/>
        </authorList>
    </citation>
    <scope>NUCLEOTIDE SEQUENCE</scope>
    <source>
        <strain evidence="1">MM415A03136</strain>
    </source>
</reference>
<dbReference type="EMBL" id="MT141883">
    <property type="protein sequence ID" value="QJA71579.1"/>
    <property type="molecule type" value="Genomic_DNA"/>
</dbReference>
<name>A0A6M3JN01_9ZZZZ</name>
<sequence>MTTLQRIVRRECGRATDGGRPIIVSLEPGDVIGFRLKGCRRTYRTTVQACYSLAVKLQLADERREKRRRTRP</sequence>
<dbReference type="AlphaFoldDB" id="A0A6M3JN01"/>
<evidence type="ECO:0000313" key="1">
    <source>
        <dbReference type="EMBL" id="QJA71579.1"/>
    </source>
</evidence>
<proteinExistence type="predicted"/>
<organism evidence="1">
    <name type="scientific">viral metagenome</name>
    <dbReference type="NCBI Taxonomy" id="1070528"/>
    <lineage>
        <taxon>unclassified sequences</taxon>
        <taxon>metagenomes</taxon>
        <taxon>organismal metagenomes</taxon>
    </lineage>
</organism>
<protein>
    <submittedName>
        <fullName evidence="1">Uncharacterized protein</fullName>
    </submittedName>
</protein>